<gene>
    <name evidence="1" type="ORF">IMCC3088_895</name>
</gene>
<evidence type="ECO:0000313" key="2">
    <source>
        <dbReference type="Proteomes" id="UP000005615"/>
    </source>
</evidence>
<accession>F3L0H4</accession>
<name>F3L0H4_9GAMM</name>
<comment type="caution">
    <text evidence="1">The sequence shown here is derived from an EMBL/GenBank/DDBJ whole genome shotgun (WGS) entry which is preliminary data.</text>
</comment>
<dbReference type="STRING" id="2518989.IMCC3088_895"/>
<dbReference type="AlphaFoldDB" id="F3L0H4"/>
<reference evidence="1 2" key="1">
    <citation type="journal article" date="2011" name="J. Bacteriol.">
        <title>Genome sequence of strain IMCC3088, a proteorhodopsin-containing marine bacterium belonging to the OM60/NOR5 clade.</title>
        <authorList>
            <person name="Jang Y."/>
            <person name="Oh H.M."/>
            <person name="Kang I."/>
            <person name="Lee K."/>
            <person name="Yang S.J."/>
            <person name="Cho J.C."/>
        </authorList>
    </citation>
    <scope>NUCLEOTIDE SEQUENCE [LARGE SCALE GENOMIC DNA]</scope>
    <source>
        <strain evidence="1 2">IMCC3088</strain>
    </source>
</reference>
<protein>
    <submittedName>
        <fullName evidence="1">Uncharacterized protein</fullName>
    </submittedName>
</protein>
<organism evidence="1 2">
    <name type="scientific">Aequoribacter fuscus</name>
    <dbReference type="NCBI Taxonomy" id="2518989"/>
    <lineage>
        <taxon>Bacteria</taxon>
        <taxon>Pseudomonadati</taxon>
        <taxon>Pseudomonadota</taxon>
        <taxon>Gammaproteobacteria</taxon>
        <taxon>Cellvibrionales</taxon>
        <taxon>Halieaceae</taxon>
        <taxon>Aequoribacter</taxon>
    </lineage>
</organism>
<sequence length="66" mass="7601">MQFKALTDWTRVSCQQGTVSSETLRNLNGYRYWRSSGALFFGVDVTSLRLFWLAKTQYLTGKKTDA</sequence>
<dbReference type="Proteomes" id="UP000005615">
    <property type="component" value="Unassembled WGS sequence"/>
</dbReference>
<evidence type="ECO:0000313" key="1">
    <source>
        <dbReference type="EMBL" id="EGG30192.1"/>
    </source>
</evidence>
<dbReference type="EMBL" id="AEIG01000021">
    <property type="protein sequence ID" value="EGG30192.1"/>
    <property type="molecule type" value="Genomic_DNA"/>
</dbReference>
<keyword evidence="2" id="KW-1185">Reference proteome</keyword>
<proteinExistence type="predicted"/>